<name>A0A1X6YMS9_9RHOB</name>
<organism evidence="1 2">
    <name type="scientific">Roseovarius albus</name>
    <dbReference type="NCBI Taxonomy" id="1247867"/>
    <lineage>
        <taxon>Bacteria</taxon>
        <taxon>Pseudomonadati</taxon>
        <taxon>Pseudomonadota</taxon>
        <taxon>Alphaproteobacteria</taxon>
        <taxon>Rhodobacterales</taxon>
        <taxon>Roseobacteraceae</taxon>
        <taxon>Roseovarius</taxon>
    </lineage>
</organism>
<evidence type="ECO:0000313" key="1">
    <source>
        <dbReference type="EMBL" id="SLN25377.1"/>
    </source>
</evidence>
<keyword evidence="2" id="KW-1185">Reference proteome</keyword>
<evidence type="ECO:0000313" key="2">
    <source>
        <dbReference type="Proteomes" id="UP000193061"/>
    </source>
</evidence>
<accession>A0A1X6YMS9</accession>
<dbReference type="RefSeq" id="WP_085804573.1">
    <property type="nucleotide sequence ID" value="NZ_FWFX01000002.1"/>
</dbReference>
<protein>
    <recommendedName>
        <fullName evidence="3">Roadblock/LC7 domain protein</fullName>
    </recommendedName>
</protein>
<gene>
    <name evidence="1" type="ORF">ROA7450_01050</name>
</gene>
<evidence type="ECO:0008006" key="3">
    <source>
        <dbReference type="Google" id="ProtNLM"/>
    </source>
</evidence>
<dbReference type="AlphaFoldDB" id="A0A1X6YMS9"/>
<sequence length="133" mass="14001">MALDAAIKSALDTVPDCLAVGYIDMNTGMLLEMQGESPASVDVLETVSIAISNLFQGHGVQAFEKLLAEAGDGAIDNAGFSEVTIFSGDHLFVFLKARDYQEHVVCFVCRGGANPGMVMAKSQMSLGKIAEAV</sequence>
<reference evidence="1 2" key="1">
    <citation type="submission" date="2017-03" db="EMBL/GenBank/DDBJ databases">
        <authorList>
            <person name="Afonso C.L."/>
            <person name="Miller P.J."/>
            <person name="Scott M.A."/>
            <person name="Spackman E."/>
            <person name="Goraichik I."/>
            <person name="Dimitrov K.M."/>
            <person name="Suarez D.L."/>
            <person name="Swayne D.E."/>
        </authorList>
    </citation>
    <scope>NUCLEOTIDE SEQUENCE [LARGE SCALE GENOMIC DNA]</scope>
    <source>
        <strain evidence="1 2">CECT 7450</strain>
    </source>
</reference>
<dbReference type="EMBL" id="FWFX01000002">
    <property type="protein sequence ID" value="SLN25377.1"/>
    <property type="molecule type" value="Genomic_DNA"/>
</dbReference>
<proteinExistence type="predicted"/>
<dbReference type="OrthoDB" id="3531601at2"/>
<dbReference type="Proteomes" id="UP000193061">
    <property type="component" value="Unassembled WGS sequence"/>
</dbReference>